<feature type="coiled-coil region" evidence="1">
    <location>
        <begin position="173"/>
        <end position="200"/>
    </location>
</feature>
<evidence type="ECO:0000256" key="1">
    <source>
        <dbReference type="SAM" id="Coils"/>
    </source>
</evidence>
<keyword evidence="1" id="KW-0175">Coiled coil</keyword>
<dbReference type="GeneID" id="29983834"/>
<dbReference type="EMBL" id="JPDN02000026">
    <property type="protein sequence ID" value="PON23854.1"/>
    <property type="molecule type" value="Genomic_DNA"/>
</dbReference>
<reference evidence="3 4" key="1">
    <citation type="journal article" date="2016" name="Genome Announc.">
        <title>Draft Whole-Genome Sequence of Trichoderma gamsii T6085, a Promising Biocontrol Agent of Fusarium Head Blight on Wheat.</title>
        <authorList>
            <person name="Baroncelli R."/>
            <person name="Zapparata A."/>
            <person name="Piaggeschi G."/>
            <person name="Sarrocco S."/>
            <person name="Vannacci G."/>
        </authorList>
    </citation>
    <scope>NUCLEOTIDE SEQUENCE [LARGE SCALE GENOMIC DNA]</scope>
    <source>
        <strain evidence="3 4">T6085</strain>
    </source>
</reference>
<gene>
    <name evidence="3" type="ORF">TGAM01_v207182</name>
</gene>
<feature type="region of interest" description="Disordered" evidence="2">
    <location>
        <begin position="1"/>
        <end position="39"/>
    </location>
</feature>
<feature type="compositionally biased region" description="Polar residues" evidence="2">
    <location>
        <begin position="7"/>
        <end position="23"/>
    </location>
</feature>
<name>A0A2P4ZHU8_9HYPO</name>
<dbReference type="Proteomes" id="UP000054821">
    <property type="component" value="Unassembled WGS sequence"/>
</dbReference>
<dbReference type="RefSeq" id="XP_018663124.2">
    <property type="nucleotide sequence ID" value="XM_018803751.2"/>
</dbReference>
<accession>A0A2P4ZHU8</accession>
<proteinExistence type="predicted"/>
<sequence length="213" mass="24038">MAMLGASSRSSISSNLVTESTMTDIVPRRAPSFRPGTSIDENNWTVTDFSMLEEDETNPFHSHWETTVAQKPRDSLRGADRLVQDLMATRARLEEEKEKVAQKDAYIAQINEKLGQLVDKAHGHLQNSNAAVTKEQQVERIGVLQPALDEEVNELRRLLEFHKTNGERVSRQCQDLQAANKDLQLSLQATEKMLEEQTALISGLGLQPNRRKF</sequence>
<protein>
    <submittedName>
        <fullName evidence="3">Uncharacterized protein</fullName>
    </submittedName>
</protein>
<dbReference type="AlphaFoldDB" id="A0A2P4ZHU8"/>
<dbReference type="Gene3D" id="1.10.287.2610">
    <property type="match status" value="1"/>
</dbReference>
<evidence type="ECO:0000256" key="2">
    <source>
        <dbReference type="SAM" id="MobiDB-lite"/>
    </source>
</evidence>
<organism evidence="3 4">
    <name type="scientific">Trichoderma gamsii</name>
    <dbReference type="NCBI Taxonomy" id="398673"/>
    <lineage>
        <taxon>Eukaryota</taxon>
        <taxon>Fungi</taxon>
        <taxon>Dikarya</taxon>
        <taxon>Ascomycota</taxon>
        <taxon>Pezizomycotina</taxon>
        <taxon>Sordariomycetes</taxon>
        <taxon>Hypocreomycetidae</taxon>
        <taxon>Hypocreales</taxon>
        <taxon>Hypocreaceae</taxon>
        <taxon>Trichoderma</taxon>
    </lineage>
</organism>
<feature type="coiled-coil region" evidence="1">
    <location>
        <begin position="76"/>
        <end position="113"/>
    </location>
</feature>
<keyword evidence="4" id="KW-1185">Reference proteome</keyword>
<evidence type="ECO:0000313" key="3">
    <source>
        <dbReference type="EMBL" id="PON23854.1"/>
    </source>
</evidence>
<comment type="caution">
    <text evidence="3">The sequence shown here is derived from an EMBL/GenBank/DDBJ whole genome shotgun (WGS) entry which is preliminary data.</text>
</comment>
<evidence type="ECO:0000313" key="4">
    <source>
        <dbReference type="Proteomes" id="UP000054821"/>
    </source>
</evidence>